<protein>
    <submittedName>
        <fullName evidence="2">Histidine phosphatase family protein</fullName>
    </submittedName>
</protein>
<dbReference type="InterPro" id="IPR013078">
    <property type="entry name" value="His_Pase_superF_clade-1"/>
</dbReference>
<sequence>MKKTLLLLILVALAFQGSAQITTFILVRHAEKASDGTDDPDLRSEGLERAGKFAALFKNTSVDAVYSTRYKRTRNTVAPLAQQKGLEVQVYDAAKPETIDAIISKYTGGTVVIGGHSNTIPQIANLLTGKDEYKTFPDTDYGNILIVTVLERGKAAKVTWLNY</sequence>
<feature type="chain" id="PRO_5042851513" evidence="1">
    <location>
        <begin position="20"/>
        <end position="163"/>
    </location>
</feature>
<keyword evidence="3" id="KW-1185">Reference proteome</keyword>
<keyword evidence="1" id="KW-0732">Signal</keyword>
<proteinExistence type="predicted"/>
<evidence type="ECO:0000256" key="1">
    <source>
        <dbReference type="SAM" id="SignalP"/>
    </source>
</evidence>
<evidence type="ECO:0000313" key="2">
    <source>
        <dbReference type="EMBL" id="MBT1698022.1"/>
    </source>
</evidence>
<dbReference type="Gene3D" id="3.40.50.1240">
    <property type="entry name" value="Phosphoglycerate mutase-like"/>
    <property type="match status" value="1"/>
</dbReference>
<dbReference type="CDD" id="cd07067">
    <property type="entry name" value="HP_PGM_like"/>
    <property type="match status" value="1"/>
</dbReference>
<feature type="signal peptide" evidence="1">
    <location>
        <begin position="1"/>
        <end position="19"/>
    </location>
</feature>
<organism evidence="2 3">
    <name type="scientific">Chryseosolibacter histidini</name>
    <dbReference type="NCBI Taxonomy" id="2782349"/>
    <lineage>
        <taxon>Bacteria</taxon>
        <taxon>Pseudomonadati</taxon>
        <taxon>Bacteroidota</taxon>
        <taxon>Cytophagia</taxon>
        <taxon>Cytophagales</taxon>
        <taxon>Chryseotaleaceae</taxon>
        <taxon>Chryseosolibacter</taxon>
    </lineage>
</organism>
<accession>A0AAP2DNB2</accession>
<reference evidence="2 3" key="1">
    <citation type="submission" date="2021-05" db="EMBL/GenBank/DDBJ databases">
        <title>A Polyphasic approach of four new species of the genus Ohtaekwangia: Ohtaekwangia histidinii sp. nov., Ohtaekwangia cretensis sp. nov., Ohtaekwangia indiensis sp. nov., Ohtaekwangia reichenbachii sp. nov. from diverse environment.</title>
        <authorList>
            <person name="Octaviana S."/>
        </authorList>
    </citation>
    <scope>NUCLEOTIDE SEQUENCE [LARGE SCALE GENOMIC DNA]</scope>
    <source>
        <strain evidence="2 3">PWU4</strain>
    </source>
</reference>
<comment type="caution">
    <text evidence="2">The sequence shown here is derived from an EMBL/GenBank/DDBJ whole genome shotgun (WGS) entry which is preliminary data.</text>
</comment>
<dbReference type="EMBL" id="JAHESF010000012">
    <property type="protein sequence ID" value="MBT1698022.1"/>
    <property type="molecule type" value="Genomic_DNA"/>
</dbReference>
<dbReference type="AlphaFoldDB" id="A0AAP2DNB2"/>
<dbReference type="RefSeq" id="WP_254163893.1">
    <property type="nucleotide sequence ID" value="NZ_JAHESF010000012.1"/>
</dbReference>
<dbReference type="Proteomes" id="UP001319200">
    <property type="component" value="Unassembled WGS sequence"/>
</dbReference>
<dbReference type="InterPro" id="IPR029033">
    <property type="entry name" value="His_PPase_superfam"/>
</dbReference>
<dbReference type="Pfam" id="PF00300">
    <property type="entry name" value="His_Phos_1"/>
    <property type="match status" value="1"/>
</dbReference>
<name>A0AAP2DNB2_9BACT</name>
<dbReference type="SUPFAM" id="SSF53254">
    <property type="entry name" value="Phosphoglycerate mutase-like"/>
    <property type="match status" value="1"/>
</dbReference>
<gene>
    <name evidence="2" type="ORF">KK083_14105</name>
</gene>
<evidence type="ECO:0000313" key="3">
    <source>
        <dbReference type="Proteomes" id="UP001319200"/>
    </source>
</evidence>